<feature type="transmembrane region" description="Helical" evidence="5">
    <location>
        <begin position="20"/>
        <end position="42"/>
    </location>
</feature>
<evidence type="ECO:0000256" key="1">
    <source>
        <dbReference type="ARBA" id="ARBA00004141"/>
    </source>
</evidence>
<keyword evidence="3 5" id="KW-1133">Transmembrane helix</keyword>
<reference evidence="8" key="1">
    <citation type="submission" date="2019-06" db="EMBL/GenBank/DDBJ databases">
        <title>Gordonia isolated from sludge of a wastewater treatment plant.</title>
        <authorList>
            <person name="Tamura T."/>
            <person name="Aoyama K."/>
            <person name="Kang Y."/>
            <person name="Saito S."/>
            <person name="Akiyama N."/>
            <person name="Yazawa K."/>
            <person name="Gonoi T."/>
            <person name="Mikami Y."/>
        </authorList>
    </citation>
    <scope>NUCLEOTIDE SEQUENCE [LARGE SCALE GENOMIC DNA]</scope>
    <source>
        <strain evidence="8">NBRC 107697</strain>
    </source>
</reference>
<evidence type="ECO:0000256" key="2">
    <source>
        <dbReference type="ARBA" id="ARBA00022692"/>
    </source>
</evidence>
<comment type="subcellular location">
    <subcellularLocation>
        <location evidence="1">Membrane</location>
        <topology evidence="1">Multi-pass membrane protein</topology>
    </subcellularLocation>
</comment>
<organism evidence="7 8">
    <name type="scientific">Gordonia crocea</name>
    <dbReference type="NCBI Taxonomy" id="589162"/>
    <lineage>
        <taxon>Bacteria</taxon>
        <taxon>Bacillati</taxon>
        <taxon>Actinomycetota</taxon>
        <taxon>Actinomycetes</taxon>
        <taxon>Mycobacteriales</taxon>
        <taxon>Gordoniaceae</taxon>
        <taxon>Gordonia</taxon>
    </lineage>
</organism>
<dbReference type="RefSeq" id="WP_228460694.1">
    <property type="nucleotide sequence ID" value="NZ_BJOU01000001.1"/>
</dbReference>
<feature type="domain" description="Ferric oxidoreductase" evidence="6">
    <location>
        <begin position="26"/>
        <end position="147"/>
    </location>
</feature>
<evidence type="ECO:0000256" key="5">
    <source>
        <dbReference type="SAM" id="Phobius"/>
    </source>
</evidence>
<evidence type="ECO:0000259" key="6">
    <source>
        <dbReference type="Pfam" id="PF01794"/>
    </source>
</evidence>
<accession>A0A7I9UVE0</accession>
<dbReference type="GO" id="GO:0016020">
    <property type="term" value="C:membrane"/>
    <property type="evidence" value="ECO:0007669"/>
    <property type="project" value="UniProtKB-SubCell"/>
</dbReference>
<name>A0A7I9UVE0_9ACTN</name>
<dbReference type="AlphaFoldDB" id="A0A7I9UVE0"/>
<proteinExistence type="predicted"/>
<sequence length="200" mass="21046">MGVVGRFGPAGAVSSPWLWFASRAGGVVALILLTSVVVLGAVTAADRPLPTASAGWVAGLHRYLTVGLAVLLVVHIGAAVIDTYVDLAWRSIFLPLTAGYRRTWVAVGTVALDAVLIVGITSWLRPRLSHRVWRSLHWASYAAAAAAVVHALTMASADQPGFRAITIACGAAMVTAVVWRVCSRSPDRRRRAAAAAGEWA</sequence>
<dbReference type="EMBL" id="BJOU01000001">
    <property type="protein sequence ID" value="GED97105.1"/>
    <property type="molecule type" value="Genomic_DNA"/>
</dbReference>
<comment type="caution">
    <text evidence="7">The sequence shown here is derived from an EMBL/GenBank/DDBJ whole genome shotgun (WGS) entry which is preliminary data.</text>
</comment>
<dbReference type="Proteomes" id="UP000444980">
    <property type="component" value="Unassembled WGS sequence"/>
</dbReference>
<keyword evidence="2 5" id="KW-0812">Transmembrane</keyword>
<dbReference type="Pfam" id="PF01794">
    <property type="entry name" value="Ferric_reduct"/>
    <property type="match status" value="1"/>
</dbReference>
<feature type="transmembrane region" description="Helical" evidence="5">
    <location>
        <begin position="63"/>
        <end position="84"/>
    </location>
</feature>
<feature type="transmembrane region" description="Helical" evidence="5">
    <location>
        <begin position="136"/>
        <end position="155"/>
    </location>
</feature>
<evidence type="ECO:0000313" key="8">
    <source>
        <dbReference type="Proteomes" id="UP000444980"/>
    </source>
</evidence>
<keyword evidence="4 5" id="KW-0472">Membrane</keyword>
<evidence type="ECO:0000256" key="3">
    <source>
        <dbReference type="ARBA" id="ARBA00022989"/>
    </source>
</evidence>
<protein>
    <recommendedName>
        <fullName evidence="6">Ferric oxidoreductase domain-containing protein</fullName>
    </recommendedName>
</protein>
<dbReference type="InterPro" id="IPR013130">
    <property type="entry name" value="Fe3_Rdtase_TM_dom"/>
</dbReference>
<evidence type="ECO:0000313" key="7">
    <source>
        <dbReference type="EMBL" id="GED97105.1"/>
    </source>
</evidence>
<gene>
    <name evidence="7" type="ORF">nbrc107697_11440</name>
</gene>
<keyword evidence="8" id="KW-1185">Reference proteome</keyword>
<evidence type="ECO:0000256" key="4">
    <source>
        <dbReference type="ARBA" id="ARBA00023136"/>
    </source>
</evidence>
<feature type="transmembrane region" description="Helical" evidence="5">
    <location>
        <begin position="104"/>
        <end position="124"/>
    </location>
</feature>
<feature type="transmembrane region" description="Helical" evidence="5">
    <location>
        <begin position="161"/>
        <end position="182"/>
    </location>
</feature>